<dbReference type="SMR" id="A0A194W6J9"/>
<dbReference type="Gene3D" id="1.10.10.1620">
    <property type="match status" value="1"/>
</dbReference>
<dbReference type="PANTHER" id="PTHR10742:SF342">
    <property type="entry name" value="AMINE OXIDASE"/>
    <property type="match status" value="1"/>
</dbReference>
<dbReference type="SUPFAM" id="SSF51905">
    <property type="entry name" value="FAD/NAD(P)-binding domain"/>
    <property type="match status" value="1"/>
</dbReference>
<evidence type="ECO:0000313" key="2">
    <source>
        <dbReference type="EMBL" id="KUI72131.1"/>
    </source>
</evidence>
<keyword evidence="3" id="KW-1185">Reference proteome</keyword>
<evidence type="ECO:0000313" key="3">
    <source>
        <dbReference type="Proteomes" id="UP000078559"/>
    </source>
</evidence>
<accession>A0A194W6J9</accession>
<dbReference type="PANTHER" id="PTHR10742">
    <property type="entry name" value="FLAVIN MONOAMINE OXIDASE"/>
    <property type="match status" value="1"/>
</dbReference>
<dbReference type="OrthoDB" id="7777654at2759"/>
<dbReference type="Gene3D" id="3.50.50.60">
    <property type="entry name" value="FAD/NAD(P)-binding domain"/>
    <property type="match status" value="1"/>
</dbReference>
<protein>
    <recommendedName>
        <fullName evidence="1">Amine oxidase domain-containing protein</fullName>
    </recommendedName>
</protein>
<name>A0A194W6J9_CYTMA</name>
<gene>
    <name evidence="2" type="ORF">VM1G_07655</name>
</gene>
<dbReference type="InterPro" id="IPR002937">
    <property type="entry name" value="Amino_oxidase"/>
</dbReference>
<dbReference type="EMBL" id="CM003105">
    <property type="protein sequence ID" value="KUI72131.1"/>
    <property type="molecule type" value="Genomic_DNA"/>
</dbReference>
<dbReference type="GO" id="GO:0001716">
    <property type="term" value="F:L-amino-acid oxidase activity"/>
    <property type="evidence" value="ECO:0007669"/>
    <property type="project" value="TreeGrafter"/>
</dbReference>
<organism evidence="2 3">
    <name type="scientific">Cytospora mali</name>
    <name type="common">Apple Valsa canker fungus</name>
    <name type="synonym">Valsa mali</name>
    <dbReference type="NCBI Taxonomy" id="578113"/>
    <lineage>
        <taxon>Eukaryota</taxon>
        <taxon>Fungi</taxon>
        <taxon>Dikarya</taxon>
        <taxon>Ascomycota</taxon>
        <taxon>Pezizomycotina</taxon>
        <taxon>Sordariomycetes</taxon>
        <taxon>Sordariomycetidae</taxon>
        <taxon>Diaporthales</taxon>
        <taxon>Cytosporaceae</taxon>
        <taxon>Cytospora</taxon>
    </lineage>
</organism>
<reference evidence="2" key="1">
    <citation type="submission" date="2014-12" db="EMBL/GenBank/DDBJ databases">
        <title>Genome Sequence of Valsa Canker Pathogens Uncovers a Specific Adaption of Colonization on Woody Bark.</title>
        <authorList>
            <person name="Yin Z."/>
            <person name="Liu H."/>
            <person name="Gao X."/>
            <person name="Li Z."/>
            <person name="Song N."/>
            <person name="Ke X."/>
            <person name="Dai Q."/>
            <person name="Wu Y."/>
            <person name="Sun Y."/>
            <person name="Xu J.-R."/>
            <person name="Kang Z.K."/>
            <person name="Wang L."/>
            <person name="Huang L."/>
        </authorList>
    </citation>
    <scope>NUCLEOTIDE SEQUENCE [LARGE SCALE GENOMIC DNA]</scope>
    <source>
        <strain evidence="2">03-8</strain>
    </source>
</reference>
<sequence>MSTQTAMKTAPFAHGDCYKYEWARFVAKRTLEKDLQAVKARILQLPKQPDGSQTGFPGIPISEGISIADLYKKTKELTGGGITPPEPGKFKVGIVGAGVAGLFTGLLLDWLNEKLEGKLQIDYDIIEAADTPRLGGRLFTHKFSEAEHDYYDIGAMRFPDNVIMDRTFRLFQYLGLEKNKRGGLVPYYLGDKNDVCPAYFNDVPTVGNIWNLNDGVVDPYKLNKGLPEDEKIPVELLKTNPSEITSNALKEVIEDVRETMDRLRAAGNKGSDADKSQLWAKLMKMDHMSTRQFFSSVDNGEGFPKGPGFNFNTIEWLECVTAGTALYNQSLTECVMDELDFDEGKKGFWCVDGGAQKIATLMSELVNKRGQRIQFNSQVTAIDANVTKRQEALKNGKSYVPITLKISQTKTKPAARTEDYLAVFNSTTLGALQRMDLKDAGLLWGTKQAIRNLGYDASSKVAIKFKTPWWQLAPFSINKGGVSRTDLPLRVCVYPSYNIESDLNPDWNKEKPSVLLCSYTWGQDALRIGSLITPNSPAGEEQLKKTLLHNLALLHATKDIKYEKLLELLNEQYVTHHGWDWYRDQNASGAFAYFGPGQFSNMWEEIIKPNAFGQLYLIGEAASAHHAWIVGSLESVVRAVYVMLEGLEEANDHPEFTAYRDAMKLLRTDSGEGLPFYPLPREMPKHLDHHEGGAQPASATTFSGLTAFSGESNEGEKKEEHDLSYASGLAMLCQIESIFESFEFK</sequence>
<dbReference type="Proteomes" id="UP000078559">
    <property type="component" value="Chromosome 8"/>
</dbReference>
<dbReference type="GO" id="GO:0009063">
    <property type="term" value="P:amino acid catabolic process"/>
    <property type="evidence" value="ECO:0007669"/>
    <property type="project" value="TreeGrafter"/>
</dbReference>
<dbReference type="AlphaFoldDB" id="A0A194W6J9"/>
<proteinExistence type="predicted"/>
<evidence type="ECO:0000259" key="1">
    <source>
        <dbReference type="Pfam" id="PF01593"/>
    </source>
</evidence>
<dbReference type="Gene3D" id="3.90.660.10">
    <property type="match status" value="2"/>
</dbReference>
<dbReference type="SUPFAM" id="SSF54373">
    <property type="entry name" value="FAD-linked reductases, C-terminal domain"/>
    <property type="match status" value="1"/>
</dbReference>
<dbReference type="InterPro" id="IPR050281">
    <property type="entry name" value="Flavin_monoamine_oxidase"/>
</dbReference>
<feature type="domain" description="Amine oxidase" evidence="1">
    <location>
        <begin position="122"/>
        <end position="642"/>
    </location>
</feature>
<dbReference type="InterPro" id="IPR036188">
    <property type="entry name" value="FAD/NAD-bd_sf"/>
</dbReference>
<dbReference type="Pfam" id="PF01593">
    <property type="entry name" value="Amino_oxidase"/>
    <property type="match status" value="1"/>
</dbReference>